<keyword evidence="3" id="KW-0560">Oxidoreductase</keyword>
<dbReference type="InterPro" id="IPR051260">
    <property type="entry name" value="Diverse_substr_monoxygenases"/>
</dbReference>
<protein>
    <recommendedName>
        <fullName evidence="6">Luciferase-like domain-containing protein</fullName>
    </recommendedName>
</protein>
<dbReference type="GO" id="GO:0004497">
    <property type="term" value="F:monooxygenase activity"/>
    <property type="evidence" value="ECO:0007669"/>
    <property type="project" value="UniProtKB-KW"/>
</dbReference>
<dbReference type="InterPro" id="IPR016215">
    <property type="entry name" value="NTA_MOA"/>
</dbReference>
<feature type="domain" description="Luciferase-like" evidence="6">
    <location>
        <begin position="30"/>
        <end position="399"/>
    </location>
</feature>
<keyword evidence="2" id="KW-0288">FMN</keyword>
<evidence type="ECO:0000256" key="1">
    <source>
        <dbReference type="ARBA" id="ARBA00022630"/>
    </source>
</evidence>
<reference evidence="8" key="1">
    <citation type="journal article" date="2017" name="Genome Biol.">
        <title>Comparative genomics reveals high biological diversity and specific adaptations in the industrially and medically important fungal genus Aspergillus.</title>
        <authorList>
            <person name="de Vries R.P."/>
            <person name="Riley R."/>
            <person name="Wiebenga A."/>
            <person name="Aguilar-Osorio G."/>
            <person name="Amillis S."/>
            <person name="Uchima C.A."/>
            <person name="Anderluh G."/>
            <person name="Asadollahi M."/>
            <person name="Askin M."/>
            <person name="Barry K."/>
            <person name="Battaglia E."/>
            <person name="Bayram O."/>
            <person name="Benocci T."/>
            <person name="Braus-Stromeyer S.A."/>
            <person name="Caldana C."/>
            <person name="Canovas D."/>
            <person name="Cerqueira G.C."/>
            <person name="Chen F."/>
            <person name="Chen W."/>
            <person name="Choi C."/>
            <person name="Clum A."/>
            <person name="Dos Santos R.A."/>
            <person name="Damasio A.R."/>
            <person name="Diallinas G."/>
            <person name="Emri T."/>
            <person name="Fekete E."/>
            <person name="Flipphi M."/>
            <person name="Freyberg S."/>
            <person name="Gallo A."/>
            <person name="Gournas C."/>
            <person name="Habgood R."/>
            <person name="Hainaut M."/>
            <person name="Harispe M.L."/>
            <person name="Henrissat B."/>
            <person name="Hilden K.S."/>
            <person name="Hope R."/>
            <person name="Hossain A."/>
            <person name="Karabika E."/>
            <person name="Karaffa L."/>
            <person name="Karanyi Z."/>
            <person name="Krasevec N."/>
            <person name="Kuo A."/>
            <person name="Kusch H."/>
            <person name="LaButti K."/>
            <person name="Lagendijk E.L."/>
            <person name="Lapidus A."/>
            <person name="Levasseur A."/>
            <person name="Lindquist E."/>
            <person name="Lipzen A."/>
            <person name="Logrieco A.F."/>
            <person name="MacCabe A."/>
            <person name="Maekelae M.R."/>
            <person name="Malavazi I."/>
            <person name="Melin P."/>
            <person name="Meyer V."/>
            <person name="Mielnichuk N."/>
            <person name="Miskei M."/>
            <person name="Molnar A.P."/>
            <person name="Mule G."/>
            <person name="Ngan C.Y."/>
            <person name="Orejas M."/>
            <person name="Orosz E."/>
            <person name="Ouedraogo J.P."/>
            <person name="Overkamp K.M."/>
            <person name="Park H.-S."/>
            <person name="Perrone G."/>
            <person name="Piumi F."/>
            <person name="Punt P.J."/>
            <person name="Ram A.F."/>
            <person name="Ramon A."/>
            <person name="Rauscher S."/>
            <person name="Record E."/>
            <person name="Riano-Pachon D.M."/>
            <person name="Robert V."/>
            <person name="Roehrig J."/>
            <person name="Ruller R."/>
            <person name="Salamov A."/>
            <person name="Salih N.S."/>
            <person name="Samson R.A."/>
            <person name="Sandor E."/>
            <person name="Sanguinetti M."/>
            <person name="Schuetze T."/>
            <person name="Sepcic K."/>
            <person name="Shelest E."/>
            <person name="Sherlock G."/>
            <person name="Sophianopoulou V."/>
            <person name="Squina F.M."/>
            <person name="Sun H."/>
            <person name="Susca A."/>
            <person name="Todd R.B."/>
            <person name="Tsang A."/>
            <person name="Unkles S.E."/>
            <person name="van de Wiele N."/>
            <person name="van Rossen-Uffink D."/>
            <person name="Oliveira J.V."/>
            <person name="Vesth T.C."/>
            <person name="Visser J."/>
            <person name="Yu J.-H."/>
            <person name="Zhou M."/>
            <person name="Andersen M.R."/>
            <person name="Archer D.B."/>
            <person name="Baker S.E."/>
            <person name="Benoit I."/>
            <person name="Brakhage A.A."/>
            <person name="Braus G.H."/>
            <person name="Fischer R."/>
            <person name="Frisvad J.C."/>
            <person name="Goldman G.H."/>
            <person name="Houbraken J."/>
            <person name="Oakley B."/>
            <person name="Pocsi I."/>
            <person name="Scazzocchio C."/>
            <person name="Seiboth B."/>
            <person name="vanKuyk P.A."/>
            <person name="Wortman J."/>
            <person name="Dyer P.S."/>
            <person name="Grigoriev I.V."/>
        </authorList>
    </citation>
    <scope>NUCLEOTIDE SEQUENCE [LARGE SCALE GENOMIC DNA]</scope>
    <source>
        <strain evidence="8">CBS 506.65</strain>
    </source>
</reference>
<evidence type="ECO:0000259" key="6">
    <source>
        <dbReference type="Pfam" id="PF00296"/>
    </source>
</evidence>
<gene>
    <name evidence="7" type="ORF">ASPZODRAFT_1320701</name>
</gene>
<dbReference type="InterPro" id="IPR036661">
    <property type="entry name" value="Luciferase-like_sf"/>
</dbReference>
<sequence length="481" mass="52738">MANPEEPSRKKLIINAAVLMSPSGFSPGLWRNPADQSSRFDDLKFWVKLAQTLEAAKFHGIFIADALGGYEIYKGPHNLDPCILTGSQFPNIEPLSVISAMAAVTESLGFSVTVATTFEHPYHLARRLSTVDHLTQGRLGWNIVTGYLDSAARNFGLTKQVEHDQRYVIAEEYMQVMYKLLESSWRDDAVRNSPQSGIFTDPSCVREINHVGEHFNVPGPHICHPSPQRTPLLLQAGASKVGKAFAAQHAEVIFVSGPSPGAVASNIAETRQLAQEKFGRDPAHLKCVALVCPVLGRTEEEAQEKHREYVKQGSVDGALALFGGWTGIDLSKYGEDEELREVESNAIKSITEAWSKSFPGVKKWTKTALAHQIIVGGLCPTIIGTAEQVADELERWVELANLDGFNFSAAINPESFIDIAEMLLPELRRRGLFWDDYAVKGGTLRENSYAIPGQKGLPADHPGAQYHWKAGVEAADAPVSN</sequence>
<dbReference type="InterPro" id="IPR011251">
    <property type="entry name" value="Luciferase-like_dom"/>
</dbReference>
<dbReference type="VEuPathDB" id="FungiDB:ASPZODRAFT_1320701"/>
<organism evidence="7 8">
    <name type="scientific">Penicilliopsis zonata CBS 506.65</name>
    <dbReference type="NCBI Taxonomy" id="1073090"/>
    <lineage>
        <taxon>Eukaryota</taxon>
        <taxon>Fungi</taxon>
        <taxon>Dikarya</taxon>
        <taxon>Ascomycota</taxon>
        <taxon>Pezizomycotina</taxon>
        <taxon>Eurotiomycetes</taxon>
        <taxon>Eurotiomycetidae</taxon>
        <taxon>Eurotiales</taxon>
        <taxon>Aspergillaceae</taxon>
        <taxon>Penicilliopsis</taxon>
    </lineage>
</organism>
<evidence type="ECO:0000313" key="7">
    <source>
        <dbReference type="EMBL" id="OJJ48799.1"/>
    </source>
</evidence>
<accession>A0A1L9SNG4</accession>
<dbReference type="GeneID" id="34609392"/>
<dbReference type="SUPFAM" id="SSF51679">
    <property type="entry name" value="Bacterial luciferase-like"/>
    <property type="match status" value="1"/>
</dbReference>
<evidence type="ECO:0000256" key="4">
    <source>
        <dbReference type="ARBA" id="ARBA00023033"/>
    </source>
</evidence>
<evidence type="ECO:0000313" key="8">
    <source>
        <dbReference type="Proteomes" id="UP000184188"/>
    </source>
</evidence>
<dbReference type="PIRSF" id="PIRSF000337">
    <property type="entry name" value="NTA_MOA"/>
    <property type="match status" value="1"/>
</dbReference>
<dbReference type="NCBIfam" id="TIGR03860">
    <property type="entry name" value="FMN_nitrolo"/>
    <property type="match status" value="1"/>
</dbReference>
<dbReference type="PANTHER" id="PTHR30011:SF16">
    <property type="entry name" value="C2H2 FINGER DOMAIN TRANSCRIPTION FACTOR (EUROFUNG)-RELATED"/>
    <property type="match status" value="1"/>
</dbReference>
<dbReference type="OrthoDB" id="5561043at2759"/>
<evidence type="ECO:0000256" key="2">
    <source>
        <dbReference type="ARBA" id="ARBA00022643"/>
    </source>
</evidence>
<dbReference type="Gene3D" id="3.20.20.30">
    <property type="entry name" value="Luciferase-like domain"/>
    <property type="match status" value="1"/>
</dbReference>
<dbReference type="PANTHER" id="PTHR30011">
    <property type="entry name" value="ALKANESULFONATE MONOOXYGENASE-RELATED"/>
    <property type="match status" value="1"/>
</dbReference>
<keyword evidence="8" id="KW-1185">Reference proteome</keyword>
<name>A0A1L9SNG4_9EURO</name>
<dbReference type="GO" id="GO:0016705">
    <property type="term" value="F:oxidoreductase activity, acting on paired donors, with incorporation or reduction of molecular oxygen"/>
    <property type="evidence" value="ECO:0007669"/>
    <property type="project" value="InterPro"/>
</dbReference>
<keyword evidence="4" id="KW-0503">Monooxygenase</keyword>
<dbReference type="RefSeq" id="XP_022583309.1">
    <property type="nucleotide sequence ID" value="XM_022722927.1"/>
</dbReference>
<evidence type="ECO:0000256" key="3">
    <source>
        <dbReference type="ARBA" id="ARBA00023002"/>
    </source>
</evidence>
<evidence type="ECO:0000256" key="5">
    <source>
        <dbReference type="ARBA" id="ARBA00033748"/>
    </source>
</evidence>
<comment type="similarity">
    <text evidence="5">Belongs to the NtaA/SnaA/DszA monooxygenase family.</text>
</comment>
<dbReference type="STRING" id="1073090.A0A1L9SNG4"/>
<dbReference type="EMBL" id="KV878338">
    <property type="protein sequence ID" value="OJJ48799.1"/>
    <property type="molecule type" value="Genomic_DNA"/>
</dbReference>
<keyword evidence="1" id="KW-0285">Flavoprotein</keyword>
<dbReference type="AlphaFoldDB" id="A0A1L9SNG4"/>
<dbReference type="Proteomes" id="UP000184188">
    <property type="component" value="Unassembled WGS sequence"/>
</dbReference>
<dbReference type="Pfam" id="PF00296">
    <property type="entry name" value="Bac_luciferase"/>
    <property type="match status" value="1"/>
</dbReference>
<proteinExistence type="inferred from homology"/>